<evidence type="ECO:0000313" key="2">
    <source>
        <dbReference type="Proteomes" id="UP000271889"/>
    </source>
</evidence>
<keyword evidence="2" id="KW-1185">Reference proteome</keyword>
<organism evidence="1 2">
    <name type="scientific">Cylicostephanus goldi</name>
    <name type="common">Nematode worm</name>
    <dbReference type="NCBI Taxonomy" id="71465"/>
    <lineage>
        <taxon>Eukaryota</taxon>
        <taxon>Metazoa</taxon>
        <taxon>Ecdysozoa</taxon>
        <taxon>Nematoda</taxon>
        <taxon>Chromadorea</taxon>
        <taxon>Rhabditida</taxon>
        <taxon>Rhabditina</taxon>
        <taxon>Rhabditomorpha</taxon>
        <taxon>Strongyloidea</taxon>
        <taxon>Strongylidae</taxon>
        <taxon>Cylicostephanus</taxon>
    </lineage>
</organism>
<name>A0A3P6T989_CYLGO</name>
<dbReference type="EMBL" id="UYRV01024618">
    <property type="protein sequence ID" value="VDK75910.1"/>
    <property type="molecule type" value="Genomic_DNA"/>
</dbReference>
<gene>
    <name evidence="1" type="ORF">CGOC_LOCUS7174</name>
</gene>
<dbReference type="FunFam" id="3.40.50.2300:FF:000489">
    <property type="entry name" value="Protein CBG01593"/>
    <property type="match status" value="1"/>
</dbReference>
<dbReference type="OrthoDB" id="9880600at2759"/>
<proteinExistence type="predicted"/>
<dbReference type="Gene3D" id="3.40.50.2300">
    <property type="match status" value="2"/>
</dbReference>
<evidence type="ECO:0000313" key="1">
    <source>
        <dbReference type="EMBL" id="VDK75910.1"/>
    </source>
</evidence>
<sequence>MAAVNDPSLYKMDKLWISLPVDGEALDSEEQTEILHPQAEIEIISLQPHFIDLPQFRDYFLRVLKNNYQSYQLLTSYVQQVYNCTDEACEVEKTQMALRYMQSATTEAVIRMTYAFAAVGQKIGSDAEKERTCAHPTPECTSLIVRELLSLDYEFGINDPSEFAGERLSFYRGNELTMNNKIYE</sequence>
<dbReference type="Proteomes" id="UP000271889">
    <property type="component" value="Unassembled WGS sequence"/>
</dbReference>
<reference evidence="1 2" key="1">
    <citation type="submission" date="2018-11" db="EMBL/GenBank/DDBJ databases">
        <authorList>
            <consortium name="Pathogen Informatics"/>
        </authorList>
    </citation>
    <scope>NUCLEOTIDE SEQUENCE [LARGE SCALE GENOMIC DNA]</scope>
</reference>
<dbReference type="AlphaFoldDB" id="A0A3P6T989"/>
<protein>
    <submittedName>
        <fullName evidence="1">Uncharacterized protein</fullName>
    </submittedName>
</protein>
<accession>A0A3P6T989</accession>